<keyword evidence="2" id="KW-0119">Carbohydrate metabolism</keyword>
<dbReference type="EMBL" id="JBHSIY010000008">
    <property type="protein sequence ID" value="MFC4867081.1"/>
    <property type="molecule type" value="Genomic_DNA"/>
</dbReference>
<dbReference type="CDD" id="cd00063">
    <property type="entry name" value="FN3"/>
    <property type="match status" value="1"/>
</dbReference>
<evidence type="ECO:0000313" key="8">
    <source>
        <dbReference type="Proteomes" id="UP001595858"/>
    </source>
</evidence>
<dbReference type="Gene3D" id="2.60.40.10">
    <property type="entry name" value="Immunoglobulins"/>
    <property type="match status" value="1"/>
</dbReference>
<feature type="region of interest" description="Disordered" evidence="3">
    <location>
        <begin position="243"/>
        <end position="262"/>
    </location>
</feature>
<evidence type="ECO:0000259" key="6">
    <source>
        <dbReference type="PROSITE" id="PS50853"/>
    </source>
</evidence>
<feature type="region of interest" description="Disordered" evidence="3">
    <location>
        <begin position="177"/>
        <end position="213"/>
    </location>
</feature>
<protein>
    <recommendedName>
        <fullName evidence="9">Protein kinase domain-containing protein</fullName>
    </recommendedName>
</protein>
<feature type="transmembrane region" description="Helical" evidence="4">
    <location>
        <begin position="688"/>
        <end position="713"/>
    </location>
</feature>
<evidence type="ECO:0000256" key="3">
    <source>
        <dbReference type="SAM" id="MobiDB-lite"/>
    </source>
</evidence>
<keyword evidence="8" id="KW-1185">Reference proteome</keyword>
<keyword evidence="4" id="KW-0812">Transmembrane</keyword>
<feature type="compositionally biased region" description="Low complexity" evidence="3">
    <location>
        <begin position="532"/>
        <end position="549"/>
    </location>
</feature>
<accession>A0ABV9SIY4</accession>
<feature type="domain" description="Protein kinase" evidence="5">
    <location>
        <begin position="1"/>
        <end position="243"/>
    </location>
</feature>
<proteinExistence type="predicted"/>
<keyword evidence="4" id="KW-1133">Transmembrane helix</keyword>
<evidence type="ECO:0000256" key="4">
    <source>
        <dbReference type="SAM" id="Phobius"/>
    </source>
</evidence>
<reference evidence="8" key="1">
    <citation type="journal article" date="2019" name="Int. J. Syst. Evol. Microbiol.">
        <title>The Global Catalogue of Microorganisms (GCM) 10K type strain sequencing project: providing services to taxonomists for standard genome sequencing and annotation.</title>
        <authorList>
            <consortium name="The Broad Institute Genomics Platform"/>
            <consortium name="The Broad Institute Genome Sequencing Center for Infectious Disease"/>
            <person name="Wu L."/>
            <person name="Ma J."/>
        </authorList>
    </citation>
    <scope>NUCLEOTIDE SEQUENCE [LARGE SCALE GENOMIC DNA]</scope>
    <source>
        <strain evidence="8">CGMCC 4.7304</strain>
    </source>
</reference>
<evidence type="ECO:0008006" key="9">
    <source>
        <dbReference type="Google" id="ProtNLM"/>
    </source>
</evidence>
<feature type="compositionally biased region" description="Polar residues" evidence="3">
    <location>
        <begin position="456"/>
        <end position="466"/>
    </location>
</feature>
<feature type="compositionally biased region" description="Basic and acidic residues" evidence="3">
    <location>
        <begin position="414"/>
        <end position="433"/>
    </location>
</feature>
<feature type="compositionally biased region" description="Basic and acidic residues" evidence="3">
    <location>
        <begin position="327"/>
        <end position="344"/>
    </location>
</feature>
<dbReference type="InterPro" id="IPR000719">
    <property type="entry name" value="Prot_kinase_dom"/>
</dbReference>
<evidence type="ECO:0000256" key="1">
    <source>
        <dbReference type="ARBA" id="ARBA00023295"/>
    </source>
</evidence>
<dbReference type="PROSITE" id="PS50853">
    <property type="entry name" value="FN3"/>
    <property type="match status" value="1"/>
</dbReference>
<dbReference type="InterPro" id="IPR011009">
    <property type="entry name" value="Kinase-like_dom_sf"/>
</dbReference>
<keyword evidence="1" id="KW-0378">Hydrolase</keyword>
<dbReference type="SMART" id="SM00060">
    <property type="entry name" value="FN3"/>
    <property type="match status" value="1"/>
</dbReference>
<evidence type="ECO:0000256" key="2">
    <source>
        <dbReference type="ARBA" id="ARBA00023326"/>
    </source>
</evidence>
<feature type="compositionally biased region" description="Low complexity" evidence="3">
    <location>
        <begin position="473"/>
        <end position="484"/>
    </location>
</feature>
<keyword evidence="2" id="KW-0624">Polysaccharide degradation</keyword>
<dbReference type="InterPro" id="IPR013783">
    <property type="entry name" value="Ig-like_fold"/>
</dbReference>
<keyword evidence="4" id="KW-0472">Membrane</keyword>
<feature type="domain" description="Fibronectin type-III" evidence="6">
    <location>
        <begin position="754"/>
        <end position="843"/>
    </location>
</feature>
<sequence>MAADESAPEVPGYRITGLVRETERWRLYHARSERTGEAVLVRALRGDAGGDQPPYALWREEPPDSYAALVEREGPLAPERVADVGLAVAAELEPLHEAGMVHGDIAPHRLLFRGSSAELAASRTAGQRDGAPFPPLAPEARPAAHLPPEAFAGGRQSPRSDVYLLASALWTLLTGRPPLASGEGEDGPGAGAEATGERRRRAVPPEPPPAGTPTALVEVLETALAEDPAQRHADARAFARALEAARGQAPPRPRSGSGAAAMGAGTAEAGVGAAERDAAQAAAAAAEAGVSAEAPGAAGAAEEGLAEEAVGAAAEPAPGDPSAGDPVHPRFPHEPARSERDRGAFPEPGGPAAEQHTTAEHTTAESPTPPWEPSGDGPAEDRPVASEPGPAHSPEQPAEAEVLGEEAEAGSAFEGRHETGVAGGRERPTDRYADAWWNRPAQSAEAPNRGAESRAGSGTHTGQDSSEYGDGRAAGSAGGSAAAAWPQEPPSEAADPVSGDRESFGAFGRWSDGVGSGVGERVAGGGVGDGAGDAAPGGVPRPGGPVVSESGGGTAEGPASAVGGGARSEEAAAGASGLVSGGGESFGSSGRSGERSPTDSAAAAGGVEGDSGLAASAQGGGGAVRSVAPASVGAAGDGTLPSSVHRPDAEPRVPAHAPDSGPTEQGHGDAAPPDGGRPSGDRYAFARVLVTAVLAAGIAVALVGGAALGVAWWMGSGAVGGRQATDPTAQPRGEASAPIPPSLPPQASENPALAPTDVRIVSDEGDTVTLSWADNTSGRASYHVVGGPVGTAPSTLAEGEPLSTRITITGLNPSFDYCFTVMAVASVDEVAPSENACTQRASDV</sequence>
<feature type="region of interest" description="Disordered" evidence="3">
    <location>
        <begin position="295"/>
        <end position="679"/>
    </location>
</feature>
<dbReference type="Proteomes" id="UP001595858">
    <property type="component" value="Unassembled WGS sequence"/>
</dbReference>
<dbReference type="RefSeq" id="WP_344147348.1">
    <property type="nucleotide sequence ID" value="NZ_BAAAQI010000020.1"/>
</dbReference>
<dbReference type="Gene3D" id="1.10.510.10">
    <property type="entry name" value="Transferase(Phosphotransferase) domain 1"/>
    <property type="match status" value="1"/>
</dbReference>
<feature type="compositionally biased region" description="Gly residues" evidence="3">
    <location>
        <begin position="514"/>
        <end position="531"/>
    </location>
</feature>
<evidence type="ECO:0000313" key="7">
    <source>
        <dbReference type="EMBL" id="MFC4867081.1"/>
    </source>
</evidence>
<dbReference type="PROSITE" id="PS50011">
    <property type="entry name" value="PROTEIN_KINASE_DOM"/>
    <property type="match status" value="1"/>
</dbReference>
<dbReference type="SUPFAM" id="SSF49265">
    <property type="entry name" value="Fibronectin type III"/>
    <property type="match status" value="1"/>
</dbReference>
<feature type="region of interest" description="Disordered" evidence="3">
    <location>
        <begin position="721"/>
        <end position="751"/>
    </location>
</feature>
<evidence type="ECO:0000259" key="5">
    <source>
        <dbReference type="PROSITE" id="PS50011"/>
    </source>
</evidence>
<comment type="caution">
    <text evidence="7">The sequence shown here is derived from an EMBL/GenBank/DDBJ whole genome shotgun (WGS) entry which is preliminary data.</text>
</comment>
<organism evidence="7 8">
    <name type="scientific">Streptomonospora arabica</name>
    <dbReference type="NCBI Taxonomy" id="412417"/>
    <lineage>
        <taxon>Bacteria</taxon>
        <taxon>Bacillati</taxon>
        <taxon>Actinomycetota</taxon>
        <taxon>Actinomycetes</taxon>
        <taxon>Streptosporangiales</taxon>
        <taxon>Nocardiopsidaceae</taxon>
        <taxon>Streptomonospora</taxon>
    </lineage>
</organism>
<dbReference type="InterPro" id="IPR036116">
    <property type="entry name" value="FN3_sf"/>
</dbReference>
<dbReference type="InterPro" id="IPR003961">
    <property type="entry name" value="FN3_dom"/>
</dbReference>
<gene>
    <name evidence="7" type="ORF">ACFPCZ_10610</name>
</gene>
<feature type="compositionally biased region" description="Low complexity" evidence="3">
    <location>
        <begin position="295"/>
        <end position="326"/>
    </location>
</feature>
<keyword evidence="1" id="KW-0326">Glycosidase</keyword>
<name>A0ABV9SIY4_9ACTN</name>
<dbReference type="SUPFAM" id="SSF56112">
    <property type="entry name" value="Protein kinase-like (PK-like)"/>
    <property type="match status" value="1"/>
</dbReference>